<dbReference type="EMBL" id="CAJFDI010000006">
    <property type="protein sequence ID" value="CAD5235150.1"/>
    <property type="molecule type" value="Genomic_DNA"/>
</dbReference>
<dbReference type="Gene3D" id="3.40.50.1820">
    <property type="entry name" value="alpha/beta hydrolase"/>
    <property type="match status" value="1"/>
</dbReference>
<evidence type="ECO:0000256" key="5">
    <source>
        <dbReference type="SAM" id="SignalP"/>
    </source>
</evidence>
<evidence type="ECO:0000256" key="2">
    <source>
        <dbReference type="ARBA" id="ARBA00010515"/>
    </source>
</evidence>
<dbReference type="PROSITE" id="PS01173">
    <property type="entry name" value="LIPASE_GDXG_HIS"/>
    <property type="match status" value="1"/>
</dbReference>
<reference evidence="8" key="2">
    <citation type="submission" date="2020-08" db="EMBL/GenBank/DDBJ databases">
        <authorList>
            <person name="Kikuchi T."/>
        </authorList>
    </citation>
    <scope>NUCLEOTIDE SEQUENCE</scope>
    <source>
        <strain evidence="7">Ka4C1</strain>
    </source>
</reference>
<dbReference type="PROSITE" id="PS00941">
    <property type="entry name" value="CARBOXYLESTERASE_B_2"/>
    <property type="match status" value="1"/>
</dbReference>
<dbReference type="Proteomes" id="UP000659654">
    <property type="component" value="Unassembled WGS sequence"/>
</dbReference>
<comment type="similarity">
    <text evidence="2">Belongs to the 'GDXG' lipolytic enzyme family.</text>
</comment>
<dbReference type="GO" id="GO:0016787">
    <property type="term" value="F:hydrolase activity"/>
    <property type="evidence" value="ECO:0007669"/>
    <property type="project" value="InterPro"/>
</dbReference>
<dbReference type="InterPro" id="IPR051093">
    <property type="entry name" value="Neuroligin/BSAL"/>
</dbReference>
<evidence type="ECO:0000313" key="11">
    <source>
        <dbReference type="WBParaSite" id="BXY_0116900.1"/>
    </source>
</evidence>
<sequence length="697" mass="78885">MRLLCTLLTIFVIDVEAQNLEKSRSVWVEQGLVRGKIYKLGEQQVQIFRGIPYAEPPIGDLRYKMPMRKQRWEKEFAAVDYGPPCVQFMDFHKNDRFSGPNMPRESEDCLYLNIFSPYDSEDESQLYPIIVWIHGGSFLAGSADTGIDMEAVARNLVFKGITLVTINYRLGPFGFMSIDYGDHVEGNFGIYDQKLALEWIQRNIKQFNGDPSSVSVMGESAGAAAISVLGLSPLTRGLVHQVIALSGSATAGWAIHRHGTNAWDMNNIADYIRCNKIIPEQDLKAVLNRESITAKTKTTEHCNLQLQVPECLLNTGKMNPKDMLECFRKEVNFSEPLFRHALSAELGVSKMVVDGQLIPASGIELVSDYAHLPLLTGVASREWAHKRPEFYEFWRYENMSRSKAEEAVKKLVYTSYASRLPGKVPNATLNLISNATFLRYMQDVDFNFDMPGVVARLQDLEADIEFVAPCQSEVDSYAKNGLDVFVYSFDYIPKGNIVEVDKRFYELFGDNQVTVTKKDASSDGYEITAFHGLDHAFIFSHGYSSNFQIKPFTKQDRAMSKVLTTMITNFAKTGDPSIEVFEWPAYTNSSAHYVSIGLHPKLIKGQLHFPAPEFWNHEAAMLAKYTLSESPLSDEEVSELTVEERKQLNAYRRAWWALWLFVIAVAIIIWVAIICFVIKKGKSPTSKPYDNIVVNRE</sequence>
<dbReference type="InterPro" id="IPR002018">
    <property type="entry name" value="CarbesteraseB"/>
</dbReference>
<keyword evidence="4" id="KW-0812">Transmembrane</keyword>
<dbReference type="Proteomes" id="UP000095284">
    <property type="component" value="Unplaced"/>
</dbReference>
<dbReference type="EMBL" id="CAJFCV020000006">
    <property type="protein sequence ID" value="CAG9131372.1"/>
    <property type="molecule type" value="Genomic_DNA"/>
</dbReference>
<protein>
    <submittedName>
        <fullName evidence="7">(pine wood nematode) hypothetical protein</fullName>
    </submittedName>
    <submittedName>
        <fullName evidence="11">COesterase domain-containing protein</fullName>
    </submittedName>
</protein>
<evidence type="ECO:0000313" key="9">
    <source>
        <dbReference type="Proteomes" id="UP000095284"/>
    </source>
</evidence>
<keyword evidence="4" id="KW-1133">Transmembrane helix</keyword>
<evidence type="ECO:0000256" key="3">
    <source>
        <dbReference type="ARBA" id="ARBA00022729"/>
    </source>
</evidence>
<evidence type="ECO:0000313" key="10">
    <source>
        <dbReference type="Proteomes" id="UP000659654"/>
    </source>
</evidence>
<dbReference type="InterPro" id="IPR002168">
    <property type="entry name" value="Lipase_GDXG_HIS_AS"/>
</dbReference>
<feature type="transmembrane region" description="Helical" evidence="4">
    <location>
        <begin position="654"/>
        <end position="678"/>
    </location>
</feature>
<dbReference type="AlphaFoldDB" id="A0A1I7RKD5"/>
<keyword evidence="10" id="KW-1185">Reference proteome</keyword>
<evidence type="ECO:0000313" key="8">
    <source>
        <dbReference type="EMBL" id="CAG9131372.1"/>
    </source>
</evidence>
<gene>
    <name evidence="7" type="ORF">BXYJ_LOCUS15241</name>
</gene>
<comment type="similarity">
    <text evidence="1">Belongs to the type-B carboxylesterase/lipase family.</text>
</comment>
<evidence type="ECO:0000259" key="6">
    <source>
        <dbReference type="Pfam" id="PF00135"/>
    </source>
</evidence>
<dbReference type="SUPFAM" id="SSF53474">
    <property type="entry name" value="alpha/beta-Hydrolases"/>
    <property type="match status" value="1"/>
</dbReference>
<evidence type="ECO:0000256" key="4">
    <source>
        <dbReference type="SAM" id="Phobius"/>
    </source>
</evidence>
<organism evidence="9 11">
    <name type="scientific">Bursaphelenchus xylophilus</name>
    <name type="common">Pinewood nematode worm</name>
    <name type="synonym">Aphelenchoides xylophilus</name>
    <dbReference type="NCBI Taxonomy" id="6326"/>
    <lineage>
        <taxon>Eukaryota</taxon>
        <taxon>Metazoa</taxon>
        <taxon>Ecdysozoa</taxon>
        <taxon>Nematoda</taxon>
        <taxon>Chromadorea</taxon>
        <taxon>Rhabditida</taxon>
        <taxon>Tylenchina</taxon>
        <taxon>Tylenchomorpha</taxon>
        <taxon>Aphelenchoidea</taxon>
        <taxon>Aphelenchoididae</taxon>
        <taxon>Bursaphelenchus</taxon>
    </lineage>
</organism>
<dbReference type="Proteomes" id="UP000582659">
    <property type="component" value="Unassembled WGS sequence"/>
</dbReference>
<feature type="signal peptide" evidence="5">
    <location>
        <begin position="1"/>
        <end position="17"/>
    </location>
</feature>
<evidence type="ECO:0000256" key="1">
    <source>
        <dbReference type="ARBA" id="ARBA00005964"/>
    </source>
</evidence>
<name>A0A1I7RKD5_BURXY</name>
<evidence type="ECO:0000313" key="7">
    <source>
        <dbReference type="EMBL" id="CAD5235150.1"/>
    </source>
</evidence>
<dbReference type="InterPro" id="IPR019819">
    <property type="entry name" value="Carboxylesterase_B_CS"/>
</dbReference>
<reference evidence="11" key="1">
    <citation type="submission" date="2016-11" db="UniProtKB">
        <authorList>
            <consortium name="WormBaseParasite"/>
        </authorList>
    </citation>
    <scope>IDENTIFICATION</scope>
</reference>
<feature type="chain" id="PRO_5035359121" evidence="5">
    <location>
        <begin position="18"/>
        <end position="697"/>
    </location>
</feature>
<proteinExistence type="inferred from homology"/>
<keyword evidence="4" id="KW-0472">Membrane</keyword>
<dbReference type="PANTHER" id="PTHR43903">
    <property type="entry name" value="NEUROLIGIN"/>
    <property type="match status" value="1"/>
</dbReference>
<dbReference type="eggNOG" id="KOG1516">
    <property type="taxonomic scope" value="Eukaryota"/>
</dbReference>
<dbReference type="OrthoDB" id="19653at2759"/>
<accession>A0A1I7RKD5</accession>
<dbReference type="WBParaSite" id="BXY_0116900.1">
    <property type="protein sequence ID" value="BXY_0116900.1"/>
    <property type="gene ID" value="BXY_0116900"/>
</dbReference>
<dbReference type="SMR" id="A0A1I7RKD5"/>
<keyword evidence="3 5" id="KW-0732">Signal</keyword>
<feature type="domain" description="Carboxylesterase type B" evidence="6">
    <location>
        <begin position="23"/>
        <end position="615"/>
    </location>
</feature>
<dbReference type="Pfam" id="PF00135">
    <property type="entry name" value="COesterase"/>
    <property type="match status" value="1"/>
</dbReference>
<dbReference type="InterPro" id="IPR029058">
    <property type="entry name" value="AB_hydrolase_fold"/>
</dbReference>